<accession>A0ABQ8USQ6</accession>
<dbReference type="Gene3D" id="3.30.70.330">
    <property type="match status" value="1"/>
</dbReference>
<dbReference type="Proteomes" id="UP001141327">
    <property type="component" value="Unassembled WGS sequence"/>
</dbReference>
<dbReference type="InterPro" id="IPR052462">
    <property type="entry name" value="SLIRP/GR-RBP-like"/>
</dbReference>
<gene>
    <name evidence="4" type="ORF">PAPYR_1344</name>
</gene>
<sequence>MNTLFPNFVQQSGEQILDFTRLFVGGLAWETTSESLRRAFAEFGEVISARIITDPFSGKSKGFGFIKFSAPECAARALRMHNQVLDGRNIRVCYAYQERGPLATLSPPSRSLSQSFLPQFVAPAPPAPVQWPQNVPLPLALFQPQVPTTLPIWFVVPRS</sequence>
<organism evidence="4 5">
    <name type="scientific">Paratrimastix pyriformis</name>
    <dbReference type="NCBI Taxonomy" id="342808"/>
    <lineage>
        <taxon>Eukaryota</taxon>
        <taxon>Metamonada</taxon>
        <taxon>Preaxostyla</taxon>
        <taxon>Paratrimastigidae</taxon>
        <taxon>Paratrimastix</taxon>
    </lineage>
</organism>
<dbReference type="InterPro" id="IPR048289">
    <property type="entry name" value="RRM2_NsCP33-like"/>
</dbReference>
<dbReference type="PANTHER" id="PTHR48027">
    <property type="entry name" value="HETEROGENEOUS NUCLEAR RIBONUCLEOPROTEIN 87F-RELATED"/>
    <property type="match status" value="1"/>
</dbReference>
<dbReference type="SMART" id="SM00360">
    <property type="entry name" value="RRM"/>
    <property type="match status" value="1"/>
</dbReference>
<evidence type="ECO:0000313" key="4">
    <source>
        <dbReference type="EMBL" id="KAJ4462162.1"/>
    </source>
</evidence>
<keyword evidence="1 2" id="KW-0694">RNA-binding</keyword>
<dbReference type="InterPro" id="IPR035979">
    <property type="entry name" value="RBD_domain_sf"/>
</dbReference>
<dbReference type="SUPFAM" id="SSF54928">
    <property type="entry name" value="RNA-binding domain, RBD"/>
    <property type="match status" value="1"/>
</dbReference>
<evidence type="ECO:0000259" key="3">
    <source>
        <dbReference type="PROSITE" id="PS50102"/>
    </source>
</evidence>
<comment type="caution">
    <text evidence="4">The sequence shown here is derived from an EMBL/GenBank/DDBJ whole genome shotgun (WGS) entry which is preliminary data.</text>
</comment>
<dbReference type="PROSITE" id="PS50102">
    <property type="entry name" value="RRM"/>
    <property type="match status" value="1"/>
</dbReference>
<feature type="domain" description="RRM" evidence="3">
    <location>
        <begin position="20"/>
        <end position="97"/>
    </location>
</feature>
<dbReference type="Pfam" id="PF00076">
    <property type="entry name" value="RRM_1"/>
    <property type="match status" value="1"/>
</dbReference>
<dbReference type="EMBL" id="JAPMOS010000004">
    <property type="protein sequence ID" value="KAJ4462162.1"/>
    <property type="molecule type" value="Genomic_DNA"/>
</dbReference>
<dbReference type="InterPro" id="IPR012677">
    <property type="entry name" value="Nucleotide-bd_a/b_plait_sf"/>
</dbReference>
<protein>
    <submittedName>
        <fullName evidence="4">Glycine-rich RNA-binding protein 4</fullName>
    </submittedName>
</protein>
<reference evidence="4" key="1">
    <citation type="journal article" date="2022" name="bioRxiv">
        <title>Genomics of Preaxostyla Flagellates Illuminates Evolutionary Transitions and the Path Towards Mitochondrial Loss.</title>
        <authorList>
            <person name="Novak L.V.F."/>
            <person name="Treitli S.C."/>
            <person name="Pyrih J."/>
            <person name="Halakuc P."/>
            <person name="Pipaliya S.V."/>
            <person name="Vacek V."/>
            <person name="Brzon O."/>
            <person name="Soukal P."/>
            <person name="Eme L."/>
            <person name="Dacks J.B."/>
            <person name="Karnkowska A."/>
            <person name="Elias M."/>
            <person name="Hampl V."/>
        </authorList>
    </citation>
    <scope>NUCLEOTIDE SEQUENCE</scope>
    <source>
        <strain evidence="4">RCP-MX</strain>
    </source>
</reference>
<evidence type="ECO:0000256" key="1">
    <source>
        <dbReference type="ARBA" id="ARBA00022884"/>
    </source>
</evidence>
<dbReference type="InterPro" id="IPR000504">
    <property type="entry name" value="RRM_dom"/>
</dbReference>
<evidence type="ECO:0000256" key="2">
    <source>
        <dbReference type="PROSITE-ProRule" id="PRU00176"/>
    </source>
</evidence>
<proteinExistence type="predicted"/>
<evidence type="ECO:0000313" key="5">
    <source>
        <dbReference type="Proteomes" id="UP001141327"/>
    </source>
</evidence>
<dbReference type="CDD" id="cd21608">
    <property type="entry name" value="RRM2_NsCP33_like"/>
    <property type="match status" value="1"/>
</dbReference>
<name>A0ABQ8USQ6_9EUKA</name>
<keyword evidence="5" id="KW-1185">Reference proteome</keyword>